<dbReference type="Pfam" id="PF26638">
    <property type="entry name" value="DUF8211"/>
    <property type="match status" value="1"/>
</dbReference>
<evidence type="ECO:0000313" key="2">
    <source>
        <dbReference type="EMBL" id="CAB5382344.1"/>
    </source>
</evidence>
<dbReference type="Proteomes" id="UP000684084">
    <property type="component" value="Unassembled WGS sequence"/>
</dbReference>
<accession>A0A915ZPL7</accession>
<evidence type="ECO:0000313" key="3">
    <source>
        <dbReference type="Proteomes" id="UP000684084"/>
    </source>
</evidence>
<gene>
    <name evidence="2" type="ORF">CHRIB12_LOCUS17920</name>
</gene>
<dbReference type="OrthoDB" id="10401003at2759"/>
<dbReference type="AlphaFoldDB" id="A0A915ZPL7"/>
<sequence length="231" mass="26844">MQTVYMIRCAEYRIYTGIIPAILQQVEPICITNYCGTSSTSTKLAAARKRKFLFLDSQKLRPRVKHLHYKKSGLIPDQDDYNVRIPTYDRAKLVAPNSSFSPSPYCPIPDMPFSPQYWDIILPDPIYDKNDNFIVPGSHEWFSYMHNLSKIHIANNRKAETTQLTIDQKAKARDKRLQELATNSGTTSKHMNNRWCVVDNLTTYNNTYNCIMTVHRILLYVKHQHEKSTIL</sequence>
<name>A0A915ZPL7_9GLOM</name>
<dbReference type="InterPro" id="IPR058524">
    <property type="entry name" value="DUF8211"/>
</dbReference>
<dbReference type="EMBL" id="CAGKOT010000046">
    <property type="protein sequence ID" value="CAB5382344.1"/>
    <property type="molecule type" value="Genomic_DNA"/>
</dbReference>
<comment type="caution">
    <text evidence="2">The sequence shown here is derived from an EMBL/GenBank/DDBJ whole genome shotgun (WGS) entry which is preliminary data.</text>
</comment>
<evidence type="ECO:0000259" key="1">
    <source>
        <dbReference type="Pfam" id="PF26638"/>
    </source>
</evidence>
<proteinExistence type="predicted"/>
<reference evidence="2" key="1">
    <citation type="submission" date="2020-05" db="EMBL/GenBank/DDBJ databases">
        <authorList>
            <person name="Rincon C."/>
            <person name="Sanders R I."/>
            <person name="Robbins C."/>
            <person name="Chaturvedi A."/>
        </authorList>
    </citation>
    <scope>NUCLEOTIDE SEQUENCE</scope>
    <source>
        <strain evidence="2">CHB12</strain>
    </source>
</reference>
<feature type="domain" description="DUF8211" evidence="1">
    <location>
        <begin position="37"/>
        <end position="83"/>
    </location>
</feature>
<protein>
    <recommendedName>
        <fullName evidence="1">DUF8211 domain-containing protein</fullName>
    </recommendedName>
</protein>
<dbReference type="VEuPathDB" id="FungiDB:RhiirFUN_026847"/>
<organism evidence="2 3">
    <name type="scientific">Rhizophagus irregularis</name>
    <dbReference type="NCBI Taxonomy" id="588596"/>
    <lineage>
        <taxon>Eukaryota</taxon>
        <taxon>Fungi</taxon>
        <taxon>Fungi incertae sedis</taxon>
        <taxon>Mucoromycota</taxon>
        <taxon>Glomeromycotina</taxon>
        <taxon>Glomeromycetes</taxon>
        <taxon>Glomerales</taxon>
        <taxon>Glomeraceae</taxon>
        <taxon>Rhizophagus</taxon>
    </lineage>
</organism>